<proteinExistence type="predicted"/>
<gene>
    <name evidence="4" type="ORF">ORJ04_19415</name>
</gene>
<comment type="caution">
    <text evidence="4">The sequence shown here is derived from an EMBL/GenBank/DDBJ whole genome shotgun (WGS) entry which is preliminary data.</text>
</comment>
<dbReference type="PANTHER" id="PTHR46394">
    <property type="entry name" value="ANNEXIN"/>
    <property type="match status" value="1"/>
</dbReference>
<name>A0ABT9I598_9GAMM</name>
<dbReference type="InterPro" id="IPR052580">
    <property type="entry name" value="Lipid_Hydrolase"/>
</dbReference>
<dbReference type="SUPFAM" id="SSF52151">
    <property type="entry name" value="FabD/lysophospholipase-like"/>
    <property type="match status" value="1"/>
</dbReference>
<evidence type="ECO:0000259" key="3">
    <source>
        <dbReference type="PROSITE" id="PS51635"/>
    </source>
</evidence>
<evidence type="ECO:0000313" key="5">
    <source>
        <dbReference type="Proteomes" id="UP001231109"/>
    </source>
</evidence>
<keyword evidence="1 2" id="KW-0443">Lipid metabolism</keyword>
<keyword evidence="2" id="KW-0378">Hydrolase</keyword>
<feature type="short sequence motif" description="DGA/G" evidence="2">
    <location>
        <begin position="379"/>
        <end position="381"/>
    </location>
</feature>
<dbReference type="Proteomes" id="UP001231109">
    <property type="component" value="Unassembled WGS sequence"/>
</dbReference>
<evidence type="ECO:0000313" key="4">
    <source>
        <dbReference type="EMBL" id="MDP5138121.1"/>
    </source>
</evidence>
<organism evidence="4 5">
    <name type="scientific">Rheinheimera baltica</name>
    <dbReference type="NCBI Taxonomy" id="67576"/>
    <lineage>
        <taxon>Bacteria</taxon>
        <taxon>Pseudomonadati</taxon>
        <taxon>Pseudomonadota</taxon>
        <taxon>Gammaproteobacteria</taxon>
        <taxon>Chromatiales</taxon>
        <taxon>Chromatiaceae</taxon>
        <taxon>Rheinheimera</taxon>
    </lineage>
</organism>
<feature type="active site" description="Proton acceptor" evidence="2">
    <location>
        <position position="379"/>
    </location>
</feature>
<protein>
    <submittedName>
        <fullName evidence="4">Patatin-like phospholipase family protein</fullName>
    </submittedName>
</protein>
<dbReference type="InterPro" id="IPR016035">
    <property type="entry name" value="Acyl_Trfase/lysoPLipase"/>
</dbReference>
<evidence type="ECO:0000256" key="2">
    <source>
        <dbReference type="PROSITE-ProRule" id="PRU01161"/>
    </source>
</evidence>
<accession>A0ABT9I598</accession>
<evidence type="ECO:0000256" key="1">
    <source>
        <dbReference type="ARBA" id="ARBA00023098"/>
    </source>
</evidence>
<dbReference type="Gene3D" id="3.40.1090.10">
    <property type="entry name" value="Cytosolic phospholipase A2 catalytic domain"/>
    <property type="match status" value="2"/>
</dbReference>
<feature type="active site" description="Nucleophile" evidence="2">
    <location>
        <position position="48"/>
    </location>
</feature>
<reference evidence="4 5" key="1">
    <citation type="submission" date="2022-11" db="EMBL/GenBank/DDBJ databases">
        <title>Viruses from the air-sea interface of a natural surface slick.</title>
        <authorList>
            <person name="Rahlff J."/>
            <person name="Holmfeldt K."/>
        </authorList>
    </citation>
    <scope>NUCLEOTIDE SEQUENCE [LARGE SCALE GENOMIC DNA]</scope>
    <source>
        <strain evidence="4 5">SMS4</strain>
    </source>
</reference>
<dbReference type="RefSeq" id="WP_305977288.1">
    <property type="nucleotide sequence ID" value="NZ_JAPJDZ010000099.1"/>
</dbReference>
<sequence>MSMATIHYPLTQVDAVFEGGGCLGGAYVGALRCLRDKGYWFQRVAGSSAGAIIASLIAVGYTPEEFEWLMRDDVTSRPAALPPEEHISKIYFDSFLDAPLDAKDIPLNLRRNNVLWLTISGEVISQLTAEFKQQVNALKSELTNLIGAVLEGYDNLLKPDVLNKKLDDLVRKALLTQLRFNKLVDPVMRQMRSSISATANFVIGQIKSGVKSTSALTRKIISQLTQAFMTVLNTVFASIDKQRMALADAIILEIINAYPLLRIYINFVGLKRLFKGDAFLAKMRQLMQAKALQRKLITDIRQPVTFGVLNKANADKIELYITATDSSKPAKDGLSHIVYSSRDAGSVNKEVAVAVRESMSIPIVFEPCQNKEGKRTIVDGGLTSNLPLHLFLDPANNSKQDNSRQILIFTLTEGGENDNTALALRAAPTGKPFIDIFLRKLLGRSLNRIEQAALNKLNSEGSLLDMPLAALNQLPERLNPVVAITSSIEFRTIIYILDIVQRALSRGVYGMDATVMQHLLDSHSRITPINIKTGAFDWLNFELNRNSDASKIIASYGWAWTHQAISKNGPVKAALLDRIPSTTEIEFDKKYNALINAISKLKKSAPNNSIPQEKLDELAELKQRYHRDLDANPFQAKPIKPKKKKIINKKIFIIDEQFALDPGNLKRI</sequence>
<feature type="domain" description="PNPLA" evidence="3">
    <location>
        <begin position="15"/>
        <end position="392"/>
    </location>
</feature>
<dbReference type="InterPro" id="IPR002641">
    <property type="entry name" value="PNPLA_dom"/>
</dbReference>
<dbReference type="EMBL" id="JAPJDZ010000099">
    <property type="protein sequence ID" value="MDP5138121.1"/>
    <property type="molecule type" value="Genomic_DNA"/>
</dbReference>
<dbReference type="PANTHER" id="PTHR46394:SF1">
    <property type="entry name" value="PNPLA DOMAIN-CONTAINING PROTEIN"/>
    <property type="match status" value="1"/>
</dbReference>
<feature type="short sequence motif" description="GXSXG" evidence="2">
    <location>
        <begin position="46"/>
        <end position="50"/>
    </location>
</feature>
<keyword evidence="2" id="KW-0442">Lipid degradation</keyword>
<dbReference type="PROSITE" id="PS51635">
    <property type="entry name" value="PNPLA"/>
    <property type="match status" value="1"/>
</dbReference>
<keyword evidence="5" id="KW-1185">Reference proteome</keyword>
<feature type="short sequence motif" description="GXGXXG" evidence="2">
    <location>
        <begin position="19"/>
        <end position="24"/>
    </location>
</feature>
<dbReference type="Pfam" id="PF01734">
    <property type="entry name" value="Patatin"/>
    <property type="match status" value="1"/>
</dbReference>